<evidence type="ECO:0000313" key="3">
    <source>
        <dbReference type="Proteomes" id="UP000018458"/>
    </source>
</evidence>
<proteinExistence type="predicted"/>
<sequence length="130" mass="14066">MFATLFVIGIIVGPFIAAFCALTAAEKGNYARATACHIAYIAVSLTWCLLPPLGLNLGILSTPRADGTPFKAWVAVSAAAAAVLIIELYCYRRKYHDFSSFLFFYISIIVLQAGAMSLFTLNENPSLPQP</sequence>
<keyword evidence="1" id="KW-1133">Transmembrane helix</keyword>
<feature type="transmembrane region" description="Helical" evidence="1">
    <location>
        <begin position="6"/>
        <end position="25"/>
    </location>
</feature>
<protein>
    <submittedName>
        <fullName evidence="2">Uncharacterized protein</fullName>
    </submittedName>
</protein>
<dbReference type="STRING" id="762983.HMPREF9444_01909"/>
<keyword evidence="3" id="KW-1185">Reference proteome</keyword>
<dbReference type="Proteomes" id="UP000018458">
    <property type="component" value="Unassembled WGS sequence"/>
</dbReference>
<dbReference type="HOGENOM" id="CLU_1937052_0_0_6"/>
<keyword evidence="1" id="KW-0812">Transmembrane</keyword>
<accession>E8LMC3</accession>
<dbReference type="EMBL" id="AEVO01000132">
    <property type="protein sequence ID" value="EFY06335.1"/>
    <property type="molecule type" value="Genomic_DNA"/>
</dbReference>
<feature type="transmembrane region" description="Helical" evidence="1">
    <location>
        <begin position="37"/>
        <end position="60"/>
    </location>
</feature>
<reference evidence="2 3" key="1">
    <citation type="submission" date="2011-01" db="EMBL/GenBank/DDBJ databases">
        <authorList>
            <person name="Weinstock G."/>
            <person name="Sodergren E."/>
            <person name="Clifton S."/>
            <person name="Fulton L."/>
            <person name="Fulton B."/>
            <person name="Courtney L."/>
            <person name="Fronick C."/>
            <person name="Harrison M."/>
            <person name="Strong C."/>
            <person name="Farmer C."/>
            <person name="Delahaunty K."/>
            <person name="Markovic C."/>
            <person name="Hall O."/>
            <person name="Minx P."/>
            <person name="Tomlinson C."/>
            <person name="Mitreva M."/>
            <person name="Hou S."/>
            <person name="Chen J."/>
            <person name="Wollam A."/>
            <person name="Pepin K.H."/>
            <person name="Johnson M."/>
            <person name="Bhonagiri V."/>
            <person name="Zhang X."/>
            <person name="Suruliraj S."/>
            <person name="Warren W."/>
            <person name="Chinwalla A."/>
            <person name="Mardis E.R."/>
            <person name="Wilson R.K."/>
        </authorList>
    </citation>
    <scope>NUCLEOTIDE SEQUENCE [LARGE SCALE GENOMIC DNA]</scope>
    <source>
        <strain evidence="3">DSM 22608 / JCM 16073 / KCTC 15190 / YIT 12066</strain>
    </source>
</reference>
<feature type="transmembrane region" description="Helical" evidence="1">
    <location>
        <begin position="72"/>
        <end position="90"/>
    </location>
</feature>
<keyword evidence="1" id="KW-0472">Membrane</keyword>
<comment type="caution">
    <text evidence="2">The sequence shown here is derived from an EMBL/GenBank/DDBJ whole genome shotgun (WGS) entry which is preliminary data.</text>
</comment>
<evidence type="ECO:0000256" key="1">
    <source>
        <dbReference type="SAM" id="Phobius"/>
    </source>
</evidence>
<feature type="transmembrane region" description="Helical" evidence="1">
    <location>
        <begin position="102"/>
        <end position="121"/>
    </location>
</feature>
<dbReference type="RefSeq" id="WP_009144061.1">
    <property type="nucleotide sequence ID" value="NZ_GL831059.1"/>
</dbReference>
<gene>
    <name evidence="2" type="ORF">HMPREF9444_01909</name>
</gene>
<dbReference type="AlphaFoldDB" id="E8LMC3"/>
<name>E8LMC3_SUCHY</name>
<organism evidence="2 3">
    <name type="scientific">Succinatimonas hippei (strain DSM 22608 / JCM 16073 / KCTC 15190 / YIT 12066)</name>
    <dbReference type="NCBI Taxonomy" id="762983"/>
    <lineage>
        <taxon>Bacteria</taxon>
        <taxon>Pseudomonadati</taxon>
        <taxon>Pseudomonadota</taxon>
        <taxon>Gammaproteobacteria</taxon>
        <taxon>Aeromonadales</taxon>
        <taxon>Succinivibrionaceae</taxon>
        <taxon>Succinatimonas</taxon>
    </lineage>
</organism>
<evidence type="ECO:0000313" key="2">
    <source>
        <dbReference type="EMBL" id="EFY06335.1"/>
    </source>
</evidence>